<protein>
    <recommendedName>
        <fullName evidence="7">RDD domain-containing protein</fullName>
    </recommendedName>
</protein>
<reference evidence="8 9" key="1">
    <citation type="submission" date="2016-07" db="EMBL/GenBank/DDBJ databases">
        <title>Draft genome sequence of Prauserella sp. YIM 121212, isolated from alkaline soil.</title>
        <authorList>
            <person name="Ruckert C."/>
            <person name="Albersmeier A."/>
            <person name="Jiang C.-L."/>
            <person name="Jiang Y."/>
            <person name="Kalinowski J."/>
            <person name="Schneider O."/>
            <person name="Winkler A."/>
            <person name="Zotchev S.B."/>
        </authorList>
    </citation>
    <scope>NUCLEOTIDE SEQUENCE [LARGE SCALE GENOMIC DNA]</scope>
    <source>
        <strain evidence="8 9">YIM 121212</strain>
    </source>
</reference>
<keyword evidence="9" id="KW-1185">Reference proteome</keyword>
<keyword evidence="5 6" id="KW-0472">Membrane</keyword>
<feature type="transmembrane region" description="Helical" evidence="6">
    <location>
        <begin position="20"/>
        <end position="45"/>
    </location>
</feature>
<feature type="domain" description="RDD" evidence="7">
    <location>
        <begin position="13"/>
        <end position="137"/>
    </location>
</feature>
<evidence type="ECO:0000256" key="5">
    <source>
        <dbReference type="ARBA" id="ARBA00023136"/>
    </source>
</evidence>
<keyword evidence="2" id="KW-1003">Cell membrane</keyword>
<name>A0A318LQY6_9PSEU</name>
<feature type="transmembrane region" description="Helical" evidence="6">
    <location>
        <begin position="57"/>
        <end position="75"/>
    </location>
</feature>
<dbReference type="InterPro" id="IPR051791">
    <property type="entry name" value="Pra-immunoreactive"/>
</dbReference>
<keyword evidence="4 6" id="KW-1133">Transmembrane helix</keyword>
<accession>A0A318LQY6</accession>
<keyword evidence="3 6" id="KW-0812">Transmembrane</keyword>
<sequence>MPEEARSWQGRPAGLVSRTLACALDLAVVLTVLAGGYLVTSGLIFVVDPVRFRFPSVSRQALVGAAAALLVGYLAGSWRLAGRTYGDHVLGLRVAGSGGRRLGWARALGRAALCTVFPAGLLWVAVSPARRSVQDVLLRTTVVYDWSPHSGAPGSRS</sequence>
<dbReference type="EMBL" id="MASU01000005">
    <property type="protein sequence ID" value="PXY36922.1"/>
    <property type="molecule type" value="Genomic_DNA"/>
</dbReference>
<evidence type="ECO:0000256" key="3">
    <source>
        <dbReference type="ARBA" id="ARBA00022692"/>
    </source>
</evidence>
<dbReference type="InterPro" id="IPR010432">
    <property type="entry name" value="RDD"/>
</dbReference>
<evidence type="ECO:0000256" key="4">
    <source>
        <dbReference type="ARBA" id="ARBA00022989"/>
    </source>
</evidence>
<dbReference type="Proteomes" id="UP000247892">
    <property type="component" value="Unassembled WGS sequence"/>
</dbReference>
<comment type="caution">
    <text evidence="8">The sequence shown here is derived from an EMBL/GenBank/DDBJ whole genome shotgun (WGS) entry which is preliminary data.</text>
</comment>
<comment type="subcellular location">
    <subcellularLocation>
        <location evidence="1">Cell membrane</location>
        <topology evidence="1">Multi-pass membrane protein</topology>
    </subcellularLocation>
</comment>
<gene>
    <name evidence="8" type="ORF">BA062_11770</name>
</gene>
<dbReference type="AlphaFoldDB" id="A0A318LQY6"/>
<dbReference type="PANTHER" id="PTHR36115">
    <property type="entry name" value="PROLINE-RICH ANTIGEN HOMOLOG-RELATED"/>
    <property type="match status" value="1"/>
</dbReference>
<evidence type="ECO:0000259" key="7">
    <source>
        <dbReference type="Pfam" id="PF06271"/>
    </source>
</evidence>
<evidence type="ECO:0000313" key="8">
    <source>
        <dbReference type="EMBL" id="PXY36922.1"/>
    </source>
</evidence>
<evidence type="ECO:0000313" key="9">
    <source>
        <dbReference type="Proteomes" id="UP000247892"/>
    </source>
</evidence>
<dbReference type="GO" id="GO:0005886">
    <property type="term" value="C:plasma membrane"/>
    <property type="evidence" value="ECO:0007669"/>
    <property type="project" value="UniProtKB-SubCell"/>
</dbReference>
<feature type="transmembrane region" description="Helical" evidence="6">
    <location>
        <begin position="107"/>
        <end position="126"/>
    </location>
</feature>
<evidence type="ECO:0000256" key="2">
    <source>
        <dbReference type="ARBA" id="ARBA00022475"/>
    </source>
</evidence>
<proteinExistence type="predicted"/>
<dbReference type="Pfam" id="PF06271">
    <property type="entry name" value="RDD"/>
    <property type="match status" value="1"/>
</dbReference>
<evidence type="ECO:0000256" key="6">
    <source>
        <dbReference type="SAM" id="Phobius"/>
    </source>
</evidence>
<organism evidence="8 9">
    <name type="scientific">Prauserella flavalba</name>
    <dbReference type="NCBI Taxonomy" id="1477506"/>
    <lineage>
        <taxon>Bacteria</taxon>
        <taxon>Bacillati</taxon>
        <taxon>Actinomycetota</taxon>
        <taxon>Actinomycetes</taxon>
        <taxon>Pseudonocardiales</taxon>
        <taxon>Pseudonocardiaceae</taxon>
        <taxon>Prauserella</taxon>
    </lineage>
</organism>
<evidence type="ECO:0000256" key="1">
    <source>
        <dbReference type="ARBA" id="ARBA00004651"/>
    </source>
</evidence>